<accession>A0A0K9X8X5</accession>
<gene>
    <name evidence="2" type="ORF">AC230_24330</name>
</gene>
<protein>
    <submittedName>
        <fullName evidence="2">XRE family transcriptional regulator</fullName>
    </submittedName>
</protein>
<dbReference type="InterPro" id="IPR010982">
    <property type="entry name" value="Lambda_DNA-bd_dom_sf"/>
</dbReference>
<dbReference type="OrthoDB" id="5184419at2"/>
<organism evidence="2 3">
    <name type="scientific">Streptomyces caatingaensis</name>
    <dbReference type="NCBI Taxonomy" id="1678637"/>
    <lineage>
        <taxon>Bacteria</taxon>
        <taxon>Bacillati</taxon>
        <taxon>Actinomycetota</taxon>
        <taxon>Actinomycetes</taxon>
        <taxon>Kitasatosporales</taxon>
        <taxon>Streptomycetaceae</taxon>
        <taxon>Streptomyces</taxon>
    </lineage>
</organism>
<name>A0A0K9X8X5_9ACTN</name>
<reference evidence="3" key="1">
    <citation type="submission" date="2015-07" db="EMBL/GenBank/DDBJ databases">
        <title>Draft genome sequence of Streptomyces sp. CMAA 1322, a bacterium isolated from Caatinga biome, from dry forest semiarid of Brazil.</title>
        <authorList>
            <person name="Santos S.N."/>
            <person name="Gacesa R."/>
            <person name="Taketani R.G."/>
            <person name="Long P.F."/>
            <person name="Melo I.S."/>
        </authorList>
    </citation>
    <scope>NUCLEOTIDE SEQUENCE [LARGE SCALE GENOMIC DNA]</scope>
    <source>
        <strain evidence="3">CMAA 1322</strain>
    </source>
</reference>
<evidence type="ECO:0000313" key="3">
    <source>
        <dbReference type="Proteomes" id="UP000037288"/>
    </source>
</evidence>
<dbReference type="CDD" id="cd00093">
    <property type="entry name" value="HTH_XRE"/>
    <property type="match status" value="1"/>
</dbReference>
<keyword evidence="3" id="KW-1185">Reference proteome</keyword>
<dbReference type="RefSeq" id="WP_049718427.1">
    <property type="nucleotide sequence ID" value="NZ_LFXA01000017.1"/>
</dbReference>
<dbReference type="SUPFAM" id="SSF48452">
    <property type="entry name" value="TPR-like"/>
    <property type="match status" value="1"/>
</dbReference>
<evidence type="ECO:0000259" key="1">
    <source>
        <dbReference type="PROSITE" id="PS50943"/>
    </source>
</evidence>
<dbReference type="SUPFAM" id="SSF47413">
    <property type="entry name" value="lambda repressor-like DNA-binding domains"/>
    <property type="match status" value="1"/>
</dbReference>
<dbReference type="SMART" id="SM00530">
    <property type="entry name" value="HTH_XRE"/>
    <property type="match status" value="1"/>
</dbReference>
<dbReference type="InterPro" id="IPR011990">
    <property type="entry name" value="TPR-like_helical_dom_sf"/>
</dbReference>
<sequence length="430" mass="45688">MSEQPRRFGQELRKRRLTAGMTLEALAGRVHFSKGHLSKVERGHKPPSPELARLCDAVLGARGELAALAPGHRPAGPSVPPEIQESEVWSMHLSAGGQSWFQPVSRRQVVTGAAASAVALGLGAAQPPVGAEGSALLDIATSLFDQYRRLGQTAGPGVVLPSLIAQTHTLRDLASRTGPAERRRILRLASRYAEYIGWLVQESGNDSAALWWTRQAVAMAAAGGDPDLAAYAYVRRALITLYRQDAAQTVELARQAQDGRLPPRIRGLAAQREAQGHALAGAHDSCMRALDRARALLALDPADSAGPVIGTTNLADPVGMVTGWCLHDLGRPRQAAAVIDEQLRRVPGHALRTRARYGARCALAHAAAGDIDQACDVARQLIGPATTVDSATIATDLRRLERTLARHPRSASVRALAPDLAAALPAVPTH</sequence>
<dbReference type="PROSITE" id="PS50943">
    <property type="entry name" value="HTH_CROC1"/>
    <property type="match status" value="1"/>
</dbReference>
<proteinExistence type="predicted"/>
<dbReference type="Proteomes" id="UP000037288">
    <property type="component" value="Unassembled WGS sequence"/>
</dbReference>
<dbReference type="EMBL" id="LFXA01000017">
    <property type="protein sequence ID" value="KNB49879.1"/>
    <property type="molecule type" value="Genomic_DNA"/>
</dbReference>
<feature type="domain" description="HTH cro/C1-type" evidence="1">
    <location>
        <begin position="12"/>
        <end position="65"/>
    </location>
</feature>
<dbReference type="InterPro" id="IPR001387">
    <property type="entry name" value="Cro/C1-type_HTH"/>
</dbReference>
<dbReference type="Pfam" id="PF13560">
    <property type="entry name" value="HTH_31"/>
    <property type="match status" value="1"/>
</dbReference>
<evidence type="ECO:0000313" key="2">
    <source>
        <dbReference type="EMBL" id="KNB49879.1"/>
    </source>
</evidence>
<dbReference type="AlphaFoldDB" id="A0A0K9X8X5"/>
<dbReference type="GO" id="GO:0003677">
    <property type="term" value="F:DNA binding"/>
    <property type="evidence" value="ECO:0007669"/>
    <property type="project" value="InterPro"/>
</dbReference>
<dbReference type="Gene3D" id="1.10.260.40">
    <property type="entry name" value="lambda repressor-like DNA-binding domains"/>
    <property type="match status" value="1"/>
</dbReference>
<dbReference type="STRING" id="1678637.AC230_24330"/>
<comment type="caution">
    <text evidence="2">The sequence shown here is derived from an EMBL/GenBank/DDBJ whole genome shotgun (WGS) entry which is preliminary data.</text>
</comment>
<dbReference type="PATRIC" id="fig|1678637.3.peg.5197"/>